<dbReference type="AlphaFoldDB" id="Q9LM94"/>
<evidence type="ECO:0000256" key="6">
    <source>
        <dbReference type="SAM" id="MobiDB-lite"/>
    </source>
</evidence>
<keyword evidence="4 5" id="KW-0206">Cytoskeleton</keyword>
<feature type="compositionally biased region" description="Polar residues" evidence="6">
    <location>
        <begin position="290"/>
        <end position="306"/>
    </location>
</feature>
<proteinExistence type="inferred from homology"/>
<keyword evidence="2 5" id="KW-0963">Cytoplasm</keyword>
<dbReference type="GO" id="GO:0005874">
    <property type="term" value="C:microtubule"/>
    <property type="evidence" value="ECO:0007669"/>
    <property type="project" value="UniProtKB-KW"/>
</dbReference>
<evidence type="ECO:0000256" key="3">
    <source>
        <dbReference type="ARBA" id="ARBA00022701"/>
    </source>
</evidence>
<dbReference type="Gene3D" id="1.20.120.1900">
    <property type="entry name" value="Gamma-tubulin complex, C-terminal domain"/>
    <property type="match status" value="1"/>
</dbReference>
<dbReference type="EMBL" id="AC069251">
    <property type="protein sequence ID" value="AAF80641.1"/>
    <property type="molecule type" value="Genomic_DNA"/>
</dbReference>
<dbReference type="GO" id="GO:0000922">
    <property type="term" value="C:spindle pole"/>
    <property type="evidence" value="ECO:0007669"/>
    <property type="project" value="InterPro"/>
</dbReference>
<feature type="domain" description="Gamma tubulin complex component protein N-terminal" evidence="8">
    <location>
        <begin position="47"/>
        <end position="346"/>
    </location>
</feature>
<evidence type="ECO:0000256" key="4">
    <source>
        <dbReference type="ARBA" id="ARBA00023212"/>
    </source>
</evidence>
<dbReference type="GO" id="GO:0043015">
    <property type="term" value="F:gamma-tubulin binding"/>
    <property type="evidence" value="ECO:0007669"/>
    <property type="project" value="InterPro"/>
</dbReference>
<dbReference type="ExpressionAtlas" id="Q9LM94">
    <property type="expression patterns" value="baseline and differential"/>
</dbReference>
<dbReference type="InterPro" id="IPR042241">
    <property type="entry name" value="GCP_C_sf"/>
</dbReference>
<reference key="1">
    <citation type="journal article" date="2000" name="Nature">
        <title>Sequence and analysis of chromosome 1 of the plant Arabidopsis thaliana.</title>
        <authorList>
            <person name="Theologis A."/>
            <person name="Ecker J.R."/>
            <person name="Palm C.J."/>
            <person name="Federspiel N.A."/>
            <person name="Kaul S."/>
            <person name="White O."/>
            <person name="Alonso J."/>
            <person name="Altafi H."/>
            <person name="Araujo R."/>
            <person name="Bowman C.L."/>
            <person name="Brooks S.Y."/>
            <person name="Buehler E."/>
            <person name="Chan A."/>
            <person name="Chao Q."/>
            <person name="Chen H."/>
            <person name="Cheuk R.F."/>
            <person name="Chin C.W."/>
            <person name="Chung M.K."/>
            <person name="Conn L."/>
            <person name="Conway A.B."/>
            <person name="Conway A.R."/>
            <person name="Creasy T.H."/>
            <person name="Dewar K."/>
            <person name="Dunn P."/>
            <person name="Etgu P."/>
            <person name="Feldblyum T.V."/>
            <person name="Feng J."/>
            <person name="Fong B."/>
            <person name="Fujii C.Y."/>
            <person name="Gill J.E."/>
            <person name="Goldsmith A.D."/>
            <person name="Haas B."/>
            <person name="Hansen N.F."/>
            <person name="Hughes B."/>
            <person name="Huizar L."/>
            <person name="Hunter J.L."/>
            <person name="Jenkins J."/>
            <person name="Johnson-Hopson C."/>
            <person name="Khan S."/>
            <person name="Khaykin E."/>
            <person name="Kim C.J."/>
            <person name="Koo H.L."/>
            <person name="Kremenetskaia I."/>
            <person name="Kurtz D.B."/>
            <person name="Kwan A."/>
            <person name="Lam B."/>
            <person name="Langin-Hooper S."/>
            <person name="Lee A."/>
            <person name="Lee J.M."/>
            <person name="Lenz C.A."/>
            <person name="Li J.H."/>
            <person name="Li Y."/>
            <person name="Lin X."/>
            <person name="Liu S.X."/>
            <person name="Liu Z.A."/>
            <person name="Luros J.S."/>
            <person name="Maiti R."/>
            <person name="Marziali A."/>
            <person name="Militscher J."/>
            <person name="Miranda M."/>
            <person name="Nguyen M."/>
            <person name="Nierman W.C."/>
            <person name="Osborne B.I."/>
            <person name="Pai G."/>
            <person name="Peterson J."/>
            <person name="Pham P.K."/>
            <person name="Rizzo M."/>
            <person name="Rooney T."/>
            <person name="Rowley D."/>
            <person name="Sakano H."/>
            <person name="Salzberg S.L."/>
            <person name="Schwartz J.R."/>
            <person name="Shinn P."/>
            <person name="Southwick A.M."/>
            <person name="Sun H."/>
            <person name="Tallon L.J."/>
            <person name="Tambunga G."/>
            <person name="Toriumi M.J."/>
            <person name="Town C.D."/>
            <person name="Utterback T."/>
            <person name="Van Aken S."/>
            <person name="Vaysberg M."/>
            <person name="Vysotskaia V.S."/>
            <person name="Walker M."/>
            <person name="Wu D."/>
            <person name="Yu G."/>
            <person name="Fraser C.M."/>
            <person name="Venter J.C."/>
            <person name="Davis R.W."/>
        </authorList>
    </citation>
    <scope>NUCLEOTIDE SEQUENCE [LARGE SCALE GENOMIC DNA]</scope>
    <source>
        <strain>cv. Columbia</strain>
    </source>
</reference>
<reference evidence="9" key="2">
    <citation type="submission" date="2000-06" db="EMBL/GenBank/DDBJ databases">
        <title>Genomic sequence for Arabidopsis thaliana BAC F2D10 from chromosome I.</title>
        <authorList>
            <person name="Shinn P."/>
            <person name="Brooks S."/>
            <person name="Buehler E."/>
            <person name="Chao Q."/>
            <person name="Johnson-Hopson C."/>
            <person name="Khan S."/>
            <person name="Kim C."/>
            <person name="Altafi H."/>
            <person name="Bei Q."/>
            <person name="Chin C."/>
            <person name="Chiou J."/>
            <person name="Choi E."/>
            <person name="Conn L."/>
            <person name="Conway A."/>
            <person name="Gonzales A."/>
            <person name="Hansen N."/>
            <person name="Howing B."/>
            <person name="Koo T."/>
            <person name="Lam B."/>
            <person name="Lee J."/>
            <person name="Lenz C."/>
            <person name="Li J."/>
            <person name="Liu A."/>
            <person name="Liu K."/>
            <person name="Liu S."/>
            <person name="Mukharsky N."/>
            <person name="Nguyen M."/>
            <person name="Palm C."/>
            <person name="Pham P."/>
            <person name="Sakano H."/>
            <person name="Schwartz J."/>
            <person name="Southwick A."/>
            <person name="Thaveri A."/>
            <person name="Toriumi M."/>
            <person name="Vaysberg M."/>
            <person name="Yu G."/>
            <person name="Federspiel N.A."/>
            <person name="Theologis A."/>
            <person name="Ecker J.R."/>
        </authorList>
    </citation>
    <scope>NUCLEOTIDE SEQUENCE</scope>
</reference>
<evidence type="ECO:0000256" key="5">
    <source>
        <dbReference type="RuleBase" id="RU363050"/>
    </source>
</evidence>
<dbReference type="Pfam" id="PF04130">
    <property type="entry name" value="GCP_C_terminal"/>
    <property type="match status" value="1"/>
</dbReference>
<comment type="function">
    <text evidence="5">Component of the gamma-tubulin ring complex (gTuRC) which mediates microtubule nucleation.</text>
</comment>
<accession>Q9LM94</accession>
<feature type="domain" description="Gamma tubulin complex component C-terminal" evidence="7">
    <location>
        <begin position="653"/>
        <end position="989"/>
    </location>
</feature>
<comment type="subcellular location">
    <subcellularLocation>
        <location evidence="5">Cytoplasm</location>
        <location evidence="5">Cytoskeleton</location>
        <location evidence="5">Microtubule organizing center</location>
    </subcellularLocation>
</comment>
<protein>
    <recommendedName>
        <fullName evidence="5">Gamma-tubulin complex component</fullName>
    </recommendedName>
</protein>
<organism evidence="9">
    <name type="scientific">Arabidopsis thaliana</name>
    <name type="common">Mouse-ear cress</name>
    <dbReference type="NCBI Taxonomy" id="3702"/>
    <lineage>
        <taxon>Eukaryota</taxon>
        <taxon>Viridiplantae</taxon>
        <taxon>Streptophyta</taxon>
        <taxon>Embryophyta</taxon>
        <taxon>Tracheophyta</taxon>
        <taxon>Spermatophyta</taxon>
        <taxon>Magnoliopsida</taxon>
        <taxon>eudicotyledons</taxon>
        <taxon>Gunneridae</taxon>
        <taxon>Pentapetalae</taxon>
        <taxon>rosids</taxon>
        <taxon>malvids</taxon>
        <taxon>Brassicales</taxon>
        <taxon>Brassicaceae</taxon>
        <taxon>Camelineae</taxon>
        <taxon>Arabidopsis</taxon>
    </lineage>
</organism>
<keyword evidence="3 5" id="KW-0493">Microtubule</keyword>
<dbReference type="PhylomeDB" id="Q9LM94"/>
<evidence type="ECO:0000259" key="8">
    <source>
        <dbReference type="Pfam" id="PF17681"/>
    </source>
</evidence>
<evidence type="ECO:0000313" key="9">
    <source>
        <dbReference type="EMBL" id="AAF80641.1"/>
    </source>
</evidence>
<dbReference type="InterPro" id="IPR041470">
    <property type="entry name" value="GCP_N"/>
</dbReference>
<dbReference type="Pfam" id="PF17681">
    <property type="entry name" value="GCP_N_terminal"/>
    <property type="match status" value="1"/>
</dbReference>
<reference evidence="9" key="3">
    <citation type="submission" date="2000-07" db="EMBL/GenBank/DDBJ databases">
        <authorList>
            <person name="Shinn P."/>
            <person name="Brooks S."/>
            <person name="Buehler E."/>
            <person name="Chao Q."/>
            <person name="Cheuk R."/>
            <person name="Johnson-Hopson C."/>
            <person name="Khan S."/>
            <person name="Kim C."/>
            <person name="Altafi H."/>
            <person name="Bei B."/>
            <person name="Chin C."/>
            <person name="Chiou J."/>
            <person name="Choi E."/>
            <person name="Conn L."/>
            <person name="Conway A."/>
            <person name="Gonzalez A."/>
            <person name="Hansen N."/>
            <person name="Howing B."/>
            <person name="Koo T."/>
            <person name="Lam B."/>
            <person name="Lee J."/>
            <person name="Lenz C."/>
            <person name="Li J."/>
            <person name="Liu A."/>
            <person name="Liu J."/>
            <person name="Liu S."/>
            <person name="Mukharsky N."/>
            <person name="Nguyen M."/>
            <person name="Palm C."/>
            <person name="Pham P."/>
            <person name="Sakano H."/>
            <person name="Schwartz J."/>
            <person name="Southwick A."/>
            <person name="Thaveri A."/>
            <person name="Toriumi M."/>
            <person name="Vaysberg M."/>
            <person name="Yu G."/>
            <person name="Davis R."/>
            <person name="Federspiel N."/>
            <person name="Theologis A."/>
            <person name="Ecker J."/>
        </authorList>
    </citation>
    <scope>NUCLEOTIDE SEQUENCE</scope>
</reference>
<dbReference type="GO" id="GO:0007020">
    <property type="term" value="P:microtubule nucleation"/>
    <property type="evidence" value="ECO:0007669"/>
    <property type="project" value="InterPro"/>
</dbReference>
<dbReference type="PANTHER" id="PTHR19302">
    <property type="entry name" value="GAMMA TUBULIN COMPLEX PROTEIN"/>
    <property type="match status" value="1"/>
</dbReference>
<dbReference type="InterPro" id="IPR040457">
    <property type="entry name" value="GCP_C"/>
</dbReference>
<comment type="similarity">
    <text evidence="1 5">Belongs to the TUBGCP family.</text>
</comment>
<dbReference type="GO" id="GO:0005815">
    <property type="term" value="C:microtubule organizing center"/>
    <property type="evidence" value="ECO:0007669"/>
    <property type="project" value="UniProtKB-SubCell"/>
</dbReference>
<dbReference type="InterPro" id="IPR007259">
    <property type="entry name" value="GCP"/>
</dbReference>
<evidence type="ECO:0000259" key="7">
    <source>
        <dbReference type="Pfam" id="PF04130"/>
    </source>
</evidence>
<sequence>MSESLLRIDHAGLDTLIPGMMCSHRVWTHSELAPPSVSVNESHLVKGLLQALQGFSSPFIFWDRKEQTFRAKSEIRVSHLSQSSLHVLLAGFLYAATCLKLVESIVSGINASLKSPPTLMAFSNSASGWLEANIALNEEVKINDSNVAVTPTLLGLTSSLSSLCSDAEYLFQVVRGAIPHAYFESSSAISTAEIAVHVLDYLYKRLDEVCLVQGGELVAVEGFHMLLQIFAGSLLPYVESLDSWLFEGTLDDPFEELFFTANQSVSVSDAEFWEKSYLLTRVLGPKSNVTSLNQKKGMSGNDSNSVSDKDKEQNNRVLCPLFIKDICKSIVSAGKSLQLMQHIPSTSSENCEKIQYHGRNGFGNSGCGILLAGKNSFRSIADLSLSEIFCLSLAGLIGHGDHVSRYLWKDETDEWEISPTLASYISGKLVNGTGDLLTYSERMWYKLLVGAVQEKKSIEAKSELQSPCCVTCVKEEKNVLAAEKVLQGLFCHENLVVSASKMDLERNKNAWHVLNLSENYCLPSLNDKSLLSAVFEGSGVAPKFVGTNYKYGFQFGRSEYLSSQDDTKILETLFPFPTLLPSFQSKLHMSEFLPYQKNSTLPSRVLSWILRTEPRNTLLPVVIMQECFTINIRRQVDNISKVIFSKLMNEWKLMHELAVLRAIYLLGSGDLLQHFLTVIFDRLGKGESSNDDFELNIIIQESIRNSADTMLLSSPDALVVSISSEGCLDRDKDDKGDVKSLSSPRESSVNNYAIDCLESLKFTYKVPWPLELIANSEAIKKYNQVKRAKYVLDKARRLMWKGKGSATKIRKHHCLLEQKLLNFVDAFHQYVMDRVYHTAWRELCEAMVKAGSLDEVIDVHETYLLSIQRQCFVVQEKLWAIIASRINMILGLALEFYSIQQTLSSGGAVSAIKARWEMEIDRIEKQFEDCIAFLLRVRPLYPNFGALFSCLSLVNMYYRNLQVLTSKKNVGHFPHLADLVTRINYNYHYMSDTGSSMTASGS</sequence>
<evidence type="ECO:0000256" key="2">
    <source>
        <dbReference type="ARBA" id="ARBA00022490"/>
    </source>
</evidence>
<feature type="region of interest" description="Disordered" evidence="6">
    <location>
        <begin position="290"/>
        <end position="311"/>
    </location>
</feature>
<name>Q9LM94_ARATH</name>
<evidence type="ECO:0000256" key="1">
    <source>
        <dbReference type="ARBA" id="ARBA00010337"/>
    </source>
</evidence>
<dbReference type="PANTHER" id="PTHR19302:SF33">
    <property type="entry name" value="GAMMA-TUBULIN COMPLEX COMPONENT 5"/>
    <property type="match status" value="1"/>
</dbReference>